<feature type="transmembrane region" description="Helical" evidence="2">
    <location>
        <begin position="12"/>
        <end position="34"/>
    </location>
</feature>
<dbReference type="InterPro" id="IPR025746">
    <property type="entry name" value="PilX_N_dom"/>
</dbReference>
<evidence type="ECO:0000259" key="3">
    <source>
        <dbReference type="Pfam" id="PF14341"/>
    </source>
</evidence>
<evidence type="ECO:0000313" key="6">
    <source>
        <dbReference type="Proteomes" id="UP000603545"/>
    </source>
</evidence>
<dbReference type="Proteomes" id="UP000603545">
    <property type="component" value="Unassembled WGS sequence"/>
</dbReference>
<feature type="region of interest" description="Disordered" evidence="1">
    <location>
        <begin position="214"/>
        <end position="278"/>
    </location>
</feature>
<feature type="domain" description="Type 4 fimbrial biogenesis protein PilX N-terminal" evidence="3">
    <location>
        <begin position="10"/>
        <end position="60"/>
    </location>
</feature>
<organism evidence="5 6">
    <name type="scientific">Candidatus Desulfaltia bathyphila</name>
    <dbReference type="NCBI Taxonomy" id="2841697"/>
    <lineage>
        <taxon>Bacteria</taxon>
        <taxon>Pseudomonadati</taxon>
        <taxon>Thermodesulfobacteriota</taxon>
        <taxon>Desulfobacteria</taxon>
        <taxon>Desulfobacterales</taxon>
        <taxon>Desulfobacterales incertae sedis</taxon>
        <taxon>Candidatus Desulfaltia</taxon>
    </lineage>
</organism>
<dbReference type="AlphaFoldDB" id="A0A8J6N930"/>
<name>A0A8J6N930_9BACT</name>
<dbReference type="EMBL" id="JACNLL010000089">
    <property type="protein sequence ID" value="MBC8200267.1"/>
    <property type="molecule type" value="Genomic_DNA"/>
</dbReference>
<sequence>MSNLIHKNEKGMVLPLGLMFLAIIAILGTTAVIVTTTDLKIGSNYRASEQAFYNAEAGIERAKLVLFQGSDNGLDDELLGADATASTADDGILSFGSSVSFGDGNYSVVVTDNDDGDGDLFADSDGKAIVTSTGTALNNAQKVIKATVELESLFSKAAFGCDEVQMSGGGVTDSFDSSLGSYASQAVNTDPWGNTIALSNGDVGSNGDIKLTGGSAVNGDATPGPGCSVSSSGDVTGSTTPNSQTEDCTPLDLASRMSTASSTNDNGTIPLLTDKGKDPFKTPGSQDLHLSGGDNIDLSAGTYYFTDVSLGGGSTITTSGKVTIYVDGDYDISGGGVINSGDATDLAVYVSGTQAKLTGGSGTAGAIYAPNADVLISGGGEINGSVFGKTVKNSGGSDFHYDEALGKKGPYLSAKITNWHEVF</sequence>
<evidence type="ECO:0000256" key="2">
    <source>
        <dbReference type="SAM" id="Phobius"/>
    </source>
</evidence>
<gene>
    <name evidence="5" type="ORF">H8E80_09545</name>
</gene>
<proteinExistence type="predicted"/>
<dbReference type="InterPro" id="IPR055729">
    <property type="entry name" value="DUF7305"/>
</dbReference>
<dbReference type="Pfam" id="PF14341">
    <property type="entry name" value="PilX_N"/>
    <property type="match status" value="1"/>
</dbReference>
<evidence type="ECO:0000256" key="1">
    <source>
        <dbReference type="SAM" id="MobiDB-lite"/>
    </source>
</evidence>
<accession>A0A8J6N930</accession>
<evidence type="ECO:0000259" key="4">
    <source>
        <dbReference type="Pfam" id="PF23981"/>
    </source>
</evidence>
<keyword evidence="2" id="KW-1133">Transmembrane helix</keyword>
<comment type="caution">
    <text evidence="5">The sequence shown here is derived from an EMBL/GenBank/DDBJ whole genome shotgun (WGS) entry which is preliminary data.</text>
</comment>
<keyword evidence="2" id="KW-0812">Transmembrane</keyword>
<keyword evidence="2" id="KW-0472">Membrane</keyword>
<feature type="domain" description="DUF7305" evidence="4">
    <location>
        <begin position="308"/>
        <end position="406"/>
    </location>
</feature>
<feature type="compositionally biased region" description="Polar residues" evidence="1">
    <location>
        <begin position="256"/>
        <end position="267"/>
    </location>
</feature>
<evidence type="ECO:0008006" key="7">
    <source>
        <dbReference type="Google" id="ProtNLM"/>
    </source>
</evidence>
<feature type="compositionally biased region" description="Low complexity" evidence="1">
    <location>
        <begin position="228"/>
        <end position="240"/>
    </location>
</feature>
<reference evidence="5 6" key="1">
    <citation type="submission" date="2020-08" db="EMBL/GenBank/DDBJ databases">
        <title>Bridging the membrane lipid divide: bacteria of the FCB group superphylum have the potential to synthesize archaeal ether lipids.</title>
        <authorList>
            <person name="Villanueva L."/>
            <person name="Von Meijenfeldt F.A.B."/>
            <person name="Westbye A.B."/>
            <person name="Yadav S."/>
            <person name="Hopmans E.C."/>
            <person name="Dutilh B.E."/>
            <person name="Sinninghe Damste J.S."/>
        </authorList>
    </citation>
    <scope>NUCLEOTIDE SEQUENCE [LARGE SCALE GENOMIC DNA]</scope>
    <source>
        <strain evidence="5">NIOZ-UU82</strain>
    </source>
</reference>
<protein>
    <recommendedName>
        <fullName evidence="7">Type 4 fimbrial biogenesis protein PilX N-terminal domain-containing protein</fullName>
    </recommendedName>
</protein>
<dbReference type="Pfam" id="PF23981">
    <property type="entry name" value="DUF7305"/>
    <property type="match status" value="1"/>
</dbReference>
<evidence type="ECO:0000313" key="5">
    <source>
        <dbReference type="EMBL" id="MBC8200267.1"/>
    </source>
</evidence>